<dbReference type="InterPro" id="IPR053202">
    <property type="entry name" value="EGF_Rcpt_Signaling_Reg"/>
</dbReference>
<dbReference type="EMBL" id="JARKIK010000004">
    <property type="protein sequence ID" value="KAK8752328.1"/>
    <property type="molecule type" value="Genomic_DNA"/>
</dbReference>
<dbReference type="PANTHER" id="PTHR34009:SF2">
    <property type="entry name" value="PROTEIN STAR"/>
    <property type="match status" value="1"/>
</dbReference>
<dbReference type="InterPro" id="IPR006342">
    <property type="entry name" value="FkbM_mtfrase"/>
</dbReference>
<comment type="caution">
    <text evidence="3">The sequence shown here is derived from an EMBL/GenBank/DDBJ whole genome shotgun (WGS) entry which is preliminary data.</text>
</comment>
<keyword evidence="4" id="KW-1185">Reference proteome</keyword>
<dbReference type="PANTHER" id="PTHR34009">
    <property type="entry name" value="PROTEIN STAR"/>
    <property type="match status" value="1"/>
</dbReference>
<feature type="transmembrane region" description="Helical" evidence="1">
    <location>
        <begin position="7"/>
        <end position="31"/>
    </location>
</feature>
<proteinExistence type="predicted"/>
<keyword evidence="1" id="KW-0472">Membrane</keyword>
<reference evidence="3 4" key="1">
    <citation type="journal article" date="2024" name="BMC Genomics">
        <title>Genome assembly of redclaw crayfish (Cherax quadricarinatus) provides insights into its immune adaptation and hypoxia tolerance.</title>
        <authorList>
            <person name="Liu Z."/>
            <person name="Zheng J."/>
            <person name="Li H."/>
            <person name="Fang K."/>
            <person name="Wang S."/>
            <person name="He J."/>
            <person name="Zhou D."/>
            <person name="Weng S."/>
            <person name="Chi M."/>
            <person name="Gu Z."/>
            <person name="He J."/>
            <person name="Li F."/>
            <person name="Wang M."/>
        </authorList>
    </citation>
    <scope>NUCLEOTIDE SEQUENCE [LARGE SCALE GENOMIC DNA]</scope>
    <source>
        <strain evidence="3">ZL_2023a</strain>
    </source>
</reference>
<feature type="domain" description="Methyltransferase FkbM" evidence="2">
    <location>
        <begin position="124"/>
        <end position="275"/>
    </location>
</feature>
<dbReference type="GO" id="GO:0005794">
    <property type="term" value="C:Golgi apparatus"/>
    <property type="evidence" value="ECO:0007669"/>
    <property type="project" value="TreeGrafter"/>
</dbReference>
<dbReference type="Gene3D" id="3.40.50.150">
    <property type="entry name" value="Vaccinia Virus protein VP39"/>
    <property type="match status" value="1"/>
</dbReference>
<dbReference type="Pfam" id="PF05050">
    <property type="entry name" value="Methyltransf_21"/>
    <property type="match status" value="1"/>
</dbReference>
<evidence type="ECO:0000313" key="4">
    <source>
        <dbReference type="Proteomes" id="UP001445076"/>
    </source>
</evidence>
<dbReference type="AlphaFoldDB" id="A0AAW0YKH8"/>
<dbReference type="GO" id="GO:0005789">
    <property type="term" value="C:endoplasmic reticulum membrane"/>
    <property type="evidence" value="ECO:0007669"/>
    <property type="project" value="TreeGrafter"/>
</dbReference>
<dbReference type="GO" id="GO:0031902">
    <property type="term" value="C:late endosome membrane"/>
    <property type="evidence" value="ECO:0007669"/>
    <property type="project" value="TreeGrafter"/>
</dbReference>
<evidence type="ECO:0000256" key="1">
    <source>
        <dbReference type="SAM" id="Phobius"/>
    </source>
</evidence>
<dbReference type="GO" id="GO:0016197">
    <property type="term" value="P:endosomal transport"/>
    <property type="evidence" value="ECO:0007669"/>
    <property type="project" value="TreeGrafter"/>
</dbReference>
<name>A0AAW0YKH8_CHEQU</name>
<accession>A0AAW0YKH8</accession>
<dbReference type="Proteomes" id="UP001445076">
    <property type="component" value="Unassembled WGS sequence"/>
</dbReference>
<evidence type="ECO:0000259" key="2">
    <source>
        <dbReference type="Pfam" id="PF05050"/>
    </source>
</evidence>
<sequence length="295" mass="33428">MQSVHHGLWKLCGAALLFIFAMVFLTIFFTIGTSKYPLQVINFYDADIIRNIFGERVLTEKTYQGASQEDPALISYIRHLLISPTNKPYNLSNPGTQHFSESGQSRYADGNILMGMKYGFFVEAGAVDGEFHSNTLFLERNRGWTGLLIEPNPKTFHQLLFKERKAFSINAALAVKNYSAEITFTPSGDKGISGHITNYNNIGIKMKALPLYSILKAMNATFVDFFSLAIEGFEMKVLRTLPWDKIKFRLMCVKINRIPEGSKALIKFMKKHGYNLIGIKDTDAWFGWPKLLNQA</sequence>
<keyword evidence="1" id="KW-0812">Transmembrane</keyword>
<evidence type="ECO:0000313" key="3">
    <source>
        <dbReference type="EMBL" id="KAK8752328.1"/>
    </source>
</evidence>
<organism evidence="3 4">
    <name type="scientific">Cherax quadricarinatus</name>
    <name type="common">Australian red claw crayfish</name>
    <dbReference type="NCBI Taxonomy" id="27406"/>
    <lineage>
        <taxon>Eukaryota</taxon>
        <taxon>Metazoa</taxon>
        <taxon>Ecdysozoa</taxon>
        <taxon>Arthropoda</taxon>
        <taxon>Crustacea</taxon>
        <taxon>Multicrustacea</taxon>
        <taxon>Malacostraca</taxon>
        <taxon>Eumalacostraca</taxon>
        <taxon>Eucarida</taxon>
        <taxon>Decapoda</taxon>
        <taxon>Pleocyemata</taxon>
        <taxon>Astacidea</taxon>
        <taxon>Parastacoidea</taxon>
        <taxon>Parastacidae</taxon>
        <taxon>Cherax</taxon>
    </lineage>
</organism>
<dbReference type="GO" id="GO:0005886">
    <property type="term" value="C:plasma membrane"/>
    <property type="evidence" value="ECO:0007669"/>
    <property type="project" value="TreeGrafter"/>
</dbReference>
<dbReference type="SUPFAM" id="SSF53335">
    <property type="entry name" value="S-adenosyl-L-methionine-dependent methyltransferases"/>
    <property type="match status" value="1"/>
</dbReference>
<protein>
    <recommendedName>
        <fullName evidence="2">Methyltransferase FkbM domain-containing protein</fullName>
    </recommendedName>
</protein>
<dbReference type="InterPro" id="IPR029063">
    <property type="entry name" value="SAM-dependent_MTases_sf"/>
</dbReference>
<gene>
    <name evidence="3" type="ORF">OTU49_004878</name>
</gene>
<dbReference type="GO" id="GO:0006888">
    <property type="term" value="P:endoplasmic reticulum to Golgi vesicle-mediated transport"/>
    <property type="evidence" value="ECO:0007669"/>
    <property type="project" value="TreeGrafter"/>
</dbReference>
<keyword evidence="1" id="KW-1133">Transmembrane helix</keyword>